<dbReference type="FunFam" id="3.40.50.300:FF:000532">
    <property type="entry name" value="ABC transporter G family member 34"/>
    <property type="match status" value="1"/>
</dbReference>
<dbReference type="GO" id="GO:0140359">
    <property type="term" value="F:ABC-type transporter activity"/>
    <property type="evidence" value="ECO:0007669"/>
    <property type="project" value="InterPro"/>
</dbReference>
<comment type="subcellular location">
    <subcellularLocation>
        <location evidence="1">Membrane</location>
        <topology evidence="1">Multi-pass membrane protein</topology>
    </subcellularLocation>
</comment>
<feature type="transmembrane region" description="Helical" evidence="11">
    <location>
        <begin position="889"/>
        <end position="910"/>
    </location>
</feature>
<keyword evidence="7" id="KW-0067">ATP-binding</keyword>
<evidence type="ECO:0000313" key="13">
    <source>
        <dbReference type="EMBL" id="OEL14622.1"/>
    </source>
</evidence>
<evidence type="ECO:0000256" key="11">
    <source>
        <dbReference type="SAM" id="Phobius"/>
    </source>
</evidence>
<comment type="function">
    <text evidence="10">May be a general defense protein.</text>
</comment>
<feature type="transmembrane region" description="Helical" evidence="11">
    <location>
        <begin position="380"/>
        <end position="399"/>
    </location>
</feature>
<dbReference type="PROSITE" id="PS50893">
    <property type="entry name" value="ABC_TRANSPORTER_2"/>
    <property type="match status" value="2"/>
</dbReference>
<dbReference type="Pfam" id="PF19055">
    <property type="entry name" value="ABC2_membrane_7"/>
    <property type="match status" value="1"/>
</dbReference>
<evidence type="ECO:0000256" key="4">
    <source>
        <dbReference type="ARBA" id="ARBA00022692"/>
    </source>
</evidence>
<dbReference type="Proteomes" id="UP000095767">
    <property type="component" value="Unassembled WGS sequence"/>
</dbReference>
<keyword evidence="5" id="KW-0677">Repeat</keyword>
<feature type="transmembrane region" description="Helical" evidence="11">
    <location>
        <begin position="944"/>
        <end position="964"/>
    </location>
</feature>
<evidence type="ECO:0000256" key="7">
    <source>
        <dbReference type="ARBA" id="ARBA00022840"/>
    </source>
</evidence>
<dbReference type="InterPro" id="IPR034003">
    <property type="entry name" value="ABCG_PDR_2"/>
</dbReference>
<dbReference type="GO" id="GO:0016887">
    <property type="term" value="F:ATP hydrolysis activity"/>
    <property type="evidence" value="ECO:0007669"/>
    <property type="project" value="InterPro"/>
</dbReference>
<sequence>LCVEAESRHSSGDHLPTIWNSIKGVFSGTIVLFGLKSDKVKINILEDVSGIIKPCRLTLLLGPPGCGKSTLLRALAGQLDKSLKVTGDISYNGYRLDEFVPEKTAAYVSQYDLHIPDMTVRETLDFSAWCQGVGSRAEILKEVNKREKVAGIIPDRDIDLYMKIMGLDICADTMVGDAMRRGISGGQKKRLTTAEMIVGPAKAFFMDEISNGLDSSTTYRIIKCFQQHANINECTMLISLLQPTPEVFDLFDDLILMAEGKIIYHGPRNEARNFFDECGFRCPERKGMADFLQEVFSRKDQSKYWSGTDESYSYISSHQLSSMFKKYQKQKILEEPSVPQISKLDKESLSFNKYSLPILELFKACGAREALLIKRTMSVYAFKTAQLSIIAVITMSVFFRTHMTTDLTHANYYMGALFFYQFLILSLLHQSASSSYRFIASYAQTHILSFFYQFVSLELFLVFGGFVLPKPSMPGWLSWGFWTSPLTYAQITMAINEFLAPRWQQETLQNNTIGNQILIDHGLYYSWYFYWISVGALLGYIIVFYIAFGVALAYRTQAYHGSMPRKCFTNGQEEEANIQTESDDHTNMFQKAKIAMPTMQLALTFRNLNYHVDTPPEMLKQGYPARLQLLNNVTGVFRPGVLSALMGVSGAGKTTLLDVLAGRKTGGYIEGDIRIGGYPKVQETFVRILGYCEQVDIHSPQLTVEESVAYSAWLRLPSKVDKETRSEFVDEVLKTVELDEIKDALVGRPGMDGLSLEQRKRLTVAVELVSNPSVILMDEPTTGLDARSAAIVIRAVKNISETGRTVVCTIHQPSTDVFEAFDEVYNGTSYYYEEIGKIMLLQKYTFKFKLKTPYTGWSDTDHNFLSIEKSTLEELTFLHFLQAAIEIPYVFIQALLYTLITYPTVGYYWTAYKFLWFFYTIFCSVLSYVYVGLLFVSVTPNVQVASILVSFFNTMQALFSGFILPAPVSVVLHSVSQA</sequence>
<feature type="domain" description="ABC transporter" evidence="12">
    <location>
        <begin position="30"/>
        <end position="284"/>
    </location>
</feature>
<dbReference type="Pfam" id="PF00005">
    <property type="entry name" value="ABC_tran"/>
    <property type="match status" value="2"/>
</dbReference>
<evidence type="ECO:0000256" key="3">
    <source>
        <dbReference type="ARBA" id="ARBA00022448"/>
    </source>
</evidence>
<dbReference type="Pfam" id="PF08370">
    <property type="entry name" value="PDR_assoc"/>
    <property type="match status" value="1"/>
</dbReference>
<dbReference type="CDD" id="cd03233">
    <property type="entry name" value="ABCG_PDR_domain1"/>
    <property type="match status" value="1"/>
</dbReference>
<dbReference type="PANTHER" id="PTHR19241">
    <property type="entry name" value="ATP-BINDING CASSETTE TRANSPORTER"/>
    <property type="match status" value="1"/>
</dbReference>
<keyword evidence="6" id="KW-0547">Nucleotide-binding</keyword>
<comment type="similarity">
    <text evidence="2">Belongs to the ABC transporter superfamily. ABCG family. PDR (TC 3.A.1.205) subfamily.</text>
</comment>
<protein>
    <submittedName>
        <fullName evidence="13">ABC transporter G family member 50</fullName>
    </submittedName>
</protein>
<keyword evidence="3" id="KW-0813">Transport</keyword>
<dbReference type="InterPro" id="IPR003593">
    <property type="entry name" value="AAA+_ATPase"/>
</dbReference>
<dbReference type="InterPro" id="IPR027417">
    <property type="entry name" value="P-loop_NTPase"/>
</dbReference>
<feature type="transmembrane region" description="Helical" evidence="11">
    <location>
        <begin position="450"/>
        <end position="468"/>
    </location>
</feature>
<evidence type="ECO:0000256" key="8">
    <source>
        <dbReference type="ARBA" id="ARBA00022989"/>
    </source>
</evidence>
<dbReference type="InterPro" id="IPR003439">
    <property type="entry name" value="ABC_transporter-like_ATP-bd"/>
</dbReference>
<feature type="transmembrane region" description="Helical" evidence="11">
    <location>
        <begin position="916"/>
        <end position="937"/>
    </location>
</feature>
<evidence type="ECO:0000256" key="1">
    <source>
        <dbReference type="ARBA" id="ARBA00004141"/>
    </source>
</evidence>
<dbReference type="InterPro" id="IPR013581">
    <property type="entry name" value="PDR_assoc"/>
</dbReference>
<comment type="caution">
    <text evidence="13">The sequence shown here is derived from an EMBL/GenBank/DDBJ whole genome shotgun (WGS) entry which is preliminary data.</text>
</comment>
<evidence type="ECO:0000256" key="2">
    <source>
        <dbReference type="ARBA" id="ARBA00006012"/>
    </source>
</evidence>
<feature type="transmembrane region" description="Helical" evidence="11">
    <location>
        <begin position="411"/>
        <end position="429"/>
    </location>
</feature>
<dbReference type="SUPFAM" id="SSF52540">
    <property type="entry name" value="P-loop containing nucleoside triphosphate hydrolases"/>
    <property type="match status" value="2"/>
</dbReference>
<dbReference type="GO" id="GO:0005886">
    <property type="term" value="C:plasma membrane"/>
    <property type="evidence" value="ECO:0007669"/>
    <property type="project" value="UniProtKB-ARBA"/>
</dbReference>
<accession>A0A1E5UP15</accession>
<keyword evidence="8 11" id="KW-1133">Transmembrane helix</keyword>
<dbReference type="InterPro" id="IPR013525">
    <property type="entry name" value="ABC2_TM"/>
</dbReference>
<evidence type="ECO:0000256" key="9">
    <source>
        <dbReference type="ARBA" id="ARBA00023136"/>
    </source>
</evidence>
<keyword evidence="14" id="KW-1185">Reference proteome</keyword>
<feature type="non-terminal residue" evidence="13">
    <location>
        <position position="1"/>
    </location>
</feature>
<feature type="transmembrane region" description="Helical" evidence="11">
    <location>
        <begin position="528"/>
        <end position="554"/>
    </location>
</feature>
<feature type="domain" description="ABC transporter" evidence="12">
    <location>
        <begin position="603"/>
        <end position="854"/>
    </location>
</feature>
<dbReference type="InterPro" id="IPR043926">
    <property type="entry name" value="ABCG_dom"/>
</dbReference>
<evidence type="ECO:0000256" key="6">
    <source>
        <dbReference type="ARBA" id="ARBA00022741"/>
    </source>
</evidence>
<organism evidence="13 14">
    <name type="scientific">Dichanthelium oligosanthes</name>
    <dbReference type="NCBI Taxonomy" id="888268"/>
    <lineage>
        <taxon>Eukaryota</taxon>
        <taxon>Viridiplantae</taxon>
        <taxon>Streptophyta</taxon>
        <taxon>Embryophyta</taxon>
        <taxon>Tracheophyta</taxon>
        <taxon>Spermatophyta</taxon>
        <taxon>Magnoliopsida</taxon>
        <taxon>Liliopsida</taxon>
        <taxon>Poales</taxon>
        <taxon>Poaceae</taxon>
        <taxon>PACMAD clade</taxon>
        <taxon>Panicoideae</taxon>
        <taxon>Panicodae</taxon>
        <taxon>Paniceae</taxon>
        <taxon>Dichantheliinae</taxon>
        <taxon>Dichanthelium</taxon>
    </lineage>
</organism>
<dbReference type="Pfam" id="PF01061">
    <property type="entry name" value="ABC2_membrane"/>
    <property type="match status" value="2"/>
</dbReference>
<dbReference type="SMART" id="SM00382">
    <property type="entry name" value="AAA"/>
    <property type="match status" value="2"/>
</dbReference>
<evidence type="ECO:0000313" key="14">
    <source>
        <dbReference type="Proteomes" id="UP000095767"/>
    </source>
</evidence>
<evidence type="ECO:0000256" key="10">
    <source>
        <dbReference type="ARBA" id="ARBA00037747"/>
    </source>
</evidence>
<name>A0A1E5UP15_9POAL</name>
<dbReference type="FunFam" id="3.40.50.300:FF:000059">
    <property type="entry name" value="ABC transporter G family member 40"/>
    <property type="match status" value="1"/>
</dbReference>
<proteinExistence type="inferred from homology"/>
<dbReference type="EMBL" id="LWDX02069410">
    <property type="protein sequence ID" value="OEL14622.1"/>
    <property type="molecule type" value="Genomic_DNA"/>
</dbReference>
<dbReference type="STRING" id="888268.A0A1E5UP15"/>
<dbReference type="InterPro" id="IPR034001">
    <property type="entry name" value="ABCG_PDR_1"/>
</dbReference>
<dbReference type="Gene3D" id="3.40.50.300">
    <property type="entry name" value="P-loop containing nucleotide triphosphate hydrolases"/>
    <property type="match status" value="2"/>
</dbReference>
<dbReference type="GO" id="GO:0005524">
    <property type="term" value="F:ATP binding"/>
    <property type="evidence" value="ECO:0007669"/>
    <property type="project" value="UniProtKB-KW"/>
</dbReference>
<keyword evidence="4 11" id="KW-0812">Transmembrane</keyword>
<dbReference type="AlphaFoldDB" id="A0A1E5UP15"/>
<evidence type="ECO:0000256" key="5">
    <source>
        <dbReference type="ARBA" id="ARBA00022737"/>
    </source>
</evidence>
<dbReference type="CDD" id="cd03232">
    <property type="entry name" value="ABCG_PDR_domain2"/>
    <property type="match status" value="1"/>
</dbReference>
<reference evidence="13 14" key="1">
    <citation type="submission" date="2016-09" db="EMBL/GenBank/DDBJ databases">
        <title>The draft genome of Dichanthelium oligosanthes: A C3 panicoid grass species.</title>
        <authorList>
            <person name="Studer A.J."/>
            <person name="Schnable J.C."/>
            <person name="Brutnell T.P."/>
        </authorList>
    </citation>
    <scope>NUCLEOTIDE SEQUENCE [LARGE SCALE GENOMIC DNA]</scope>
    <source>
        <strain evidence="14">cv. Kellogg 1175</strain>
        <tissue evidence="13">Leaf</tissue>
    </source>
</reference>
<evidence type="ECO:0000259" key="12">
    <source>
        <dbReference type="PROSITE" id="PS50893"/>
    </source>
</evidence>
<gene>
    <name evidence="13" type="ORF">BAE44_0024361</name>
</gene>
<keyword evidence="9 11" id="KW-0472">Membrane</keyword>
<dbReference type="OrthoDB" id="66620at2759"/>